<evidence type="ECO:0000313" key="6">
    <source>
        <dbReference type="Proteomes" id="UP000061010"/>
    </source>
</evidence>
<dbReference type="CDD" id="cd01948">
    <property type="entry name" value="EAL"/>
    <property type="match status" value="1"/>
</dbReference>
<feature type="coiled-coil region" evidence="1">
    <location>
        <begin position="504"/>
        <end position="531"/>
    </location>
</feature>
<sequence>METMSHSQLDVHAGNGRVDTDSPTTRVVATLHGLLPQGSAVALAWDDAVLGQGDCVSPGADGLRGAVRGLLAGAPLADGLRQPLVERWTDGDDGARIVVLAEIDASFSEAQRQAWLGTAHALVAAVLVSLRQGVQIEQLERAKRLQRALFEIADLAGSDLEMPQMLAQFHRILCTLMYADNCYIVECDEHQSSLRFLYFADNLDNFAPHPEQRFRFEEMQDSLTFAVLRLGKTMHGPSRELLQVLDRQHSVHIGPDSTDWLGVPMWRDGAVCGAIVVQSYESGVQYGDEDRAVLNFVAKHILTAMDRRQAHVQLEQHVQRRTLELERANASLQEEIQERRRAEALQAALFNVSELAMNCGSQAVFHAEVHRVIGGLLDASNFYIALVNEQGDGLDFVYSVDEFNRVRASRAFSGGLTEYTIRSGQPLLATRAEIDQLIARGDVREFGAKSYCWLGVPLFSDDEVVGVIAVQSYSPQVSFTAHDQRLLAFVARNIGNSLARQRDRNRLLQAHAELERRVAERTRELGEVNQKLLAQIGERMRVEQRLTHLAMHDVLTGLPNRLQLLEKLEEAIEHAQLGMGPLFALLFLDLDRFKWVNDSIGHAAGDRMLVEVAQRLVGMLRSDDVVARLGGDEFALLVRCDGAKSAMEVGRRLLRSLEHSMWVDGRELFPSGSIGIALWSPRYTSGAELLRDADAAMYRAKGMGQDRCMLFDEAMREQSLQSLELEADLRRAIINNDFLPFYQPIVSLADGSVVGHEALLRWQHEGRGLLLPGEFISLGEESGLIEQVDWLIYEQVVRDLAGTASGYVSVNVSPRHFRSSEFATRLFGLLDAAGADPGRLRVEITEMALLEDAPRTLRTLYQLRERGIVVQLDDFGTGYSALSYLHRFPISALKIDRSFVAGLHADNGKSTQALVEGVVSLARTLGIETIGEGVEDERQLRTLFEMGCNFGQGYLLGHPMPREVTLHKTE</sequence>
<dbReference type="NCBIfam" id="TIGR00254">
    <property type="entry name" value="GGDEF"/>
    <property type="match status" value="1"/>
</dbReference>
<dbReference type="PATRIC" id="fig|128780.6.peg.2349"/>
<dbReference type="Gene3D" id="3.20.20.450">
    <property type="entry name" value="EAL domain"/>
    <property type="match status" value="1"/>
</dbReference>
<keyword evidence="5" id="KW-0472">Membrane</keyword>
<dbReference type="InterPro" id="IPR029016">
    <property type="entry name" value="GAF-like_dom_sf"/>
</dbReference>
<protein>
    <submittedName>
        <fullName evidence="5">Transmembrane protein</fullName>
    </submittedName>
</protein>
<feature type="coiled-coil region" evidence="1">
    <location>
        <begin position="315"/>
        <end position="345"/>
    </location>
</feature>
<dbReference type="SUPFAM" id="SSF55781">
    <property type="entry name" value="GAF domain-like"/>
    <property type="match status" value="2"/>
</dbReference>
<name>A0A0S1B0T9_9GAMM</name>
<dbReference type="SMART" id="SM00065">
    <property type="entry name" value="GAF"/>
    <property type="match status" value="2"/>
</dbReference>
<dbReference type="CDD" id="cd01949">
    <property type="entry name" value="GGDEF"/>
    <property type="match status" value="1"/>
</dbReference>
<dbReference type="InterPro" id="IPR003018">
    <property type="entry name" value="GAF"/>
</dbReference>
<dbReference type="SMART" id="SM00052">
    <property type="entry name" value="EAL"/>
    <property type="match status" value="1"/>
</dbReference>
<feature type="domain" description="EAL" evidence="3">
    <location>
        <begin position="722"/>
        <end position="970"/>
    </location>
</feature>
<dbReference type="InterPro" id="IPR043128">
    <property type="entry name" value="Rev_trsase/Diguanyl_cyclase"/>
</dbReference>
<dbReference type="Proteomes" id="UP000061010">
    <property type="component" value="Chromosome"/>
</dbReference>
<dbReference type="InterPro" id="IPR035919">
    <property type="entry name" value="EAL_sf"/>
</dbReference>
<evidence type="ECO:0000259" key="3">
    <source>
        <dbReference type="PROSITE" id="PS50883"/>
    </source>
</evidence>
<reference evidence="5 6" key="1">
    <citation type="journal article" date="2015" name="Genome Announc.">
        <title>Complete Genome Sequencing of Stenotrophomonas acidaminiphila ZAC14D2_NAIMI4_2, a Multidrug-Resistant Strain Isolated from Sediments of a Polluted River in Mexico, Uncovers New Antibiotic Resistance Genes and a Novel Class-II Lasso Peptide Biosynthesis Gene Cluster.</title>
        <authorList>
            <person name="Vinuesa P."/>
            <person name="Ochoa-Sanchez L.E."/>
        </authorList>
    </citation>
    <scope>NUCLEOTIDE SEQUENCE [LARGE SCALE GENOMIC DNA]</scope>
    <source>
        <strain evidence="5 6">ZAC14D2_NAIMI4_2</strain>
    </source>
</reference>
<dbReference type="PANTHER" id="PTHR44757">
    <property type="entry name" value="DIGUANYLATE CYCLASE DGCP"/>
    <property type="match status" value="1"/>
</dbReference>
<evidence type="ECO:0000313" key="5">
    <source>
        <dbReference type="EMBL" id="ALJ28700.1"/>
    </source>
</evidence>
<dbReference type="PROSITE" id="PS50887">
    <property type="entry name" value="GGDEF"/>
    <property type="match status" value="1"/>
</dbReference>
<organism evidence="5 6">
    <name type="scientific">Stenotrophomonas acidaminiphila</name>
    <dbReference type="NCBI Taxonomy" id="128780"/>
    <lineage>
        <taxon>Bacteria</taxon>
        <taxon>Pseudomonadati</taxon>
        <taxon>Pseudomonadota</taxon>
        <taxon>Gammaproteobacteria</taxon>
        <taxon>Lysobacterales</taxon>
        <taxon>Lysobacteraceae</taxon>
        <taxon>Stenotrophomonas</taxon>
    </lineage>
</organism>
<dbReference type="InterPro" id="IPR052155">
    <property type="entry name" value="Biofilm_reg_signaling"/>
</dbReference>
<dbReference type="AlphaFoldDB" id="A0A0S1B0T9"/>
<dbReference type="InterPro" id="IPR000160">
    <property type="entry name" value="GGDEF_dom"/>
</dbReference>
<dbReference type="PROSITE" id="PS50883">
    <property type="entry name" value="EAL"/>
    <property type="match status" value="1"/>
</dbReference>
<feature type="domain" description="GGDEF" evidence="4">
    <location>
        <begin position="581"/>
        <end position="713"/>
    </location>
</feature>
<dbReference type="Pfam" id="PF13185">
    <property type="entry name" value="GAF_2"/>
    <property type="match status" value="1"/>
</dbReference>
<dbReference type="SUPFAM" id="SSF141868">
    <property type="entry name" value="EAL domain-like"/>
    <property type="match status" value="1"/>
</dbReference>
<dbReference type="PANTHER" id="PTHR44757:SF2">
    <property type="entry name" value="BIOFILM ARCHITECTURE MAINTENANCE PROTEIN MBAA"/>
    <property type="match status" value="1"/>
</dbReference>
<dbReference type="Pfam" id="PF00990">
    <property type="entry name" value="GGDEF"/>
    <property type="match status" value="1"/>
</dbReference>
<accession>A0A0S1B0T9</accession>
<gene>
    <name evidence="5" type="ORF">AOT14_23320</name>
</gene>
<dbReference type="EMBL" id="CP012900">
    <property type="protein sequence ID" value="ALJ28700.1"/>
    <property type="molecule type" value="Genomic_DNA"/>
</dbReference>
<proteinExistence type="predicted"/>
<dbReference type="KEGG" id="sacz:AOT14_23320"/>
<evidence type="ECO:0000256" key="1">
    <source>
        <dbReference type="SAM" id="Coils"/>
    </source>
</evidence>
<keyword evidence="5" id="KW-0812">Transmembrane</keyword>
<dbReference type="Pfam" id="PF00563">
    <property type="entry name" value="EAL"/>
    <property type="match status" value="1"/>
</dbReference>
<feature type="region of interest" description="Disordered" evidence="2">
    <location>
        <begin position="1"/>
        <end position="22"/>
    </location>
</feature>
<dbReference type="SUPFAM" id="SSF55073">
    <property type="entry name" value="Nucleotide cyclase"/>
    <property type="match status" value="1"/>
</dbReference>
<keyword evidence="1" id="KW-0175">Coiled coil</keyword>
<dbReference type="InterPro" id="IPR001633">
    <property type="entry name" value="EAL_dom"/>
</dbReference>
<dbReference type="InterPro" id="IPR029787">
    <property type="entry name" value="Nucleotide_cyclase"/>
</dbReference>
<dbReference type="Gene3D" id="3.30.70.270">
    <property type="match status" value="1"/>
</dbReference>
<evidence type="ECO:0000256" key="2">
    <source>
        <dbReference type="SAM" id="MobiDB-lite"/>
    </source>
</evidence>
<dbReference type="SMART" id="SM00267">
    <property type="entry name" value="GGDEF"/>
    <property type="match status" value="1"/>
</dbReference>
<dbReference type="Gene3D" id="3.30.450.40">
    <property type="match status" value="2"/>
</dbReference>
<keyword evidence="6" id="KW-1185">Reference proteome</keyword>
<evidence type="ECO:0000259" key="4">
    <source>
        <dbReference type="PROSITE" id="PS50887"/>
    </source>
</evidence>